<evidence type="ECO:0000313" key="2">
    <source>
        <dbReference type="EMBL" id="KAJ7639517.1"/>
    </source>
</evidence>
<dbReference type="PANTHER" id="PTHR28094:SF1">
    <property type="entry name" value="MEIOTICALLY UP-REGULATED GENE 113 PROTEIN"/>
    <property type="match status" value="1"/>
</dbReference>
<dbReference type="Proteomes" id="UP001221142">
    <property type="component" value="Unassembled WGS sequence"/>
</dbReference>
<comment type="caution">
    <text evidence="2">The sequence shown here is derived from an EMBL/GenBank/DDBJ whole genome shotgun (WGS) entry which is preliminary data.</text>
</comment>
<feature type="domain" description="Bacteriophage T5 Orf172 DNA-binding" evidence="1">
    <location>
        <begin position="24"/>
        <end position="134"/>
    </location>
</feature>
<accession>A0AAD7C634</accession>
<dbReference type="InterPro" id="IPR053006">
    <property type="entry name" value="Meiosis_regulatory"/>
</dbReference>
<dbReference type="AlphaFoldDB" id="A0AAD7C634"/>
<proteinExistence type="predicted"/>
<dbReference type="PANTHER" id="PTHR28094">
    <property type="entry name" value="MEIOTICALLY UP-REGULATED GENE 113 PROTEIN"/>
    <property type="match status" value="1"/>
</dbReference>
<organism evidence="2 3">
    <name type="scientific">Roridomyces roridus</name>
    <dbReference type="NCBI Taxonomy" id="1738132"/>
    <lineage>
        <taxon>Eukaryota</taxon>
        <taxon>Fungi</taxon>
        <taxon>Dikarya</taxon>
        <taxon>Basidiomycota</taxon>
        <taxon>Agaricomycotina</taxon>
        <taxon>Agaricomycetes</taxon>
        <taxon>Agaricomycetidae</taxon>
        <taxon>Agaricales</taxon>
        <taxon>Marasmiineae</taxon>
        <taxon>Mycenaceae</taxon>
        <taxon>Roridomyces</taxon>
    </lineage>
</organism>
<dbReference type="Pfam" id="PF10544">
    <property type="entry name" value="T5orf172"/>
    <property type="match status" value="1"/>
</dbReference>
<gene>
    <name evidence="2" type="ORF">FB45DRAFT_1024242</name>
</gene>
<dbReference type="EMBL" id="JARKIF010000005">
    <property type="protein sequence ID" value="KAJ7639517.1"/>
    <property type="molecule type" value="Genomic_DNA"/>
</dbReference>
<sequence length="291" mass="32826">MALFTSDEIERIFASPLSDFEVAGYVYGFKHENTSGKAPGKDVIKVGSTKHIDDRPGQWDRQCEPHPHDWRWAYETATCRRLEKLVHMTLKLRGYHSKPHLCPGRTCGRKHRENFRDDLMERGEEEVEEVIQYWQACLGQASMRGLDMYMLYEHCAQKRGESPLIIGPRALAINLIVVGVAGFAVYSIVLSPLESQVYVPTLAGTQLGRQKTTSNQVILSGSLRYMIENTLLSQPLPPGKTNDSSSFITVFPTVTTLDGYEKHDCDSLLLNETVFALKAFIPVPKFLKAFT</sequence>
<keyword evidence="3" id="KW-1185">Reference proteome</keyword>
<protein>
    <recommendedName>
        <fullName evidence="1">Bacteriophage T5 Orf172 DNA-binding domain-containing protein</fullName>
    </recommendedName>
</protein>
<evidence type="ECO:0000259" key="1">
    <source>
        <dbReference type="Pfam" id="PF10544"/>
    </source>
</evidence>
<dbReference type="InterPro" id="IPR018306">
    <property type="entry name" value="Phage_T5_Orf172_DNA-bd"/>
</dbReference>
<name>A0AAD7C634_9AGAR</name>
<reference evidence="2" key="1">
    <citation type="submission" date="2023-03" db="EMBL/GenBank/DDBJ databases">
        <title>Massive genome expansion in bonnet fungi (Mycena s.s.) driven by repeated elements and novel gene families across ecological guilds.</title>
        <authorList>
            <consortium name="Lawrence Berkeley National Laboratory"/>
            <person name="Harder C.B."/>
            <person name="Miyauchi S."/>
            <person name="Viragh M."/>
            <person name="Kuo A."/>
            <person name="Thoen E."/>
            <person name="Andreopoulos B."/>
            <person name="Lu D."/>
            <person name="Skrede I."/>
            <person name="Drula E."/>
            <person name="Henrissat B."/>
            <person name="Morin E."/>
            <person name="Kohler A."/>
            <person name="Barry K."/>
            <person name="LaButti K."/>
            <person name="Morin E."/>
            <person name="Salamov A."/>
            <person name="Lipzen A."/>
            <person name="Mereny Z."/>
            <person name="Hegedus B."/>
            <person name="Baldrian P."/>
            <person name="Stursova M."/>
            <person name="Weitz H."/>
            <person name="Taylor A."/>
            <person name="Grigoriev I.V."/>
            <person name="Nagy L.G."/>
            <person name="Martin F."/>
            <person name="Kauserud H."/>
        </authorList>
    </citation>
    <scope>NUCLEOTIDE SEQUENCE</scope>
    <source>
        <strain evidence="2">9284</strain>
    </source>
</reference>
<evidence type="ECO:0000313" key="3">
    <source>
        <dbReference type="Proteomes" id="UP001221142"/>
    </source>
</evidence>